<keyword evidence="6" id="KW-0614">Plasmid</keyword>
<sequence>MHFTEGGTALKNSIAKTLTHGEQVRFYFVDNTQLLQEIFELNNKIPLSLKLLLGKTVSVMSILSGTLKGNQRMSLQITLSNPKYKIFAEAEANGNVRGYLNERLLTAPGLEEQSMEDLIGSTAMISVIKGSDMSQFTSITDMPNQNIVDDIANYFVQSDQTPTYLHSTIQFDDQASLLSSHALFAQLLPGAPPQLLSEVKNAIKTNPEIFSKLKAEEASDNEEELRRMFGSAKVIGYSSSQFFCGCTKEMFYGMLYSLSEEEIKRSIEEDEDIEAFCHICGKIYTFQQKEIEHLL</sequence>
<dbReference type="Pfam" id="PF01430">
    <property type="entry name" value="HSP33"/>
    <property type="match status" value="1"/>
</dbReference>
<evidence type="ECO:0000256" key="1">
    <source>
        <dbReference type="ARBA" id="ARBA00022490"/>
    </source>
</evidence>
<dbReference type="EMBL" id="CP041884">
    <property type="protein sequence ID" value="QDR66039.1"/>
    <property type="molecule type" value="Genomic_DNA"/>
</dbReference>
<dbReference type="Gene3D" id="3.90.1280.10">
    <property type="entry name" value="HSP33 redox switch-like"/>
    <property type="match status" value="1"/>
</dbReference>
<dbReference type="PANTHER" id="PTHR30111">
    <property type="entry name" value="33 KDA CHAPERONIN"/>
    <property type="match status" value="1"/>
</dbReference>
<dbReference type="PIRSF" id="PIRSF005261">
    <property type="entry name" value="Heat_shock_Hsp33"/>
    <property type="match status" value="1"/>
</dbReference>
<geneLocation type="plasmid" evidence="6">
    <name>pSSLNP162</name>
</geneLocation>
<evidence type="ECO:0000256" key="4">
    <source>
        <dbReference type="ARBA" id="ARBA00023186"/>
    </source>
</evidence>
<keyword evidence="5" id="KW-0676">Redox-active center</keyword>
<dbReference type="SUPFAM" id="SSF118352">
    <property type="entry name" value="HSP33 redox switch-like"/>
    <property type="match status" value="1"/>
</dbReference>
<dbReference type="AlphaFoldDB" id="A0A517CLZ4"/>
<dbReference type="GO" id="GO:0005737">
    <property type="term" value="C:cytoplasm"/>
    <property type="evidence" value="ECO:0007669"/>
    <property type="project" value="InterPro"/>
</dbReference>
<keyword evidence="4" id="KW-0143">Chaperone</keyword>
<dbReference type="GO" id="GO:0044183">
    <property type="term" value="F:protein folding chaperone"/>
    <property type="evidence" value="ECO:0007669"/>
    <property type="project" value="TreeGrafter"/>
</dbReference>
<gene>
    <name evidence="6" type="ORF">FPV13_14140</name>
</gene>
<keyword evidence="2" id="KW-0862">Zinc</keyword>
<proteinExistence type="predicted"/>
<dbReference type="GO" id="GO:0042026">
    <property type="term" value="P:protein refolding"/>
    <property type="evidence" value="ECO:0007669"/>
    <property type="project" value="TreeGrafter"/>
</dbReference>
<dbReference type="GO" id="GO:0051082">
    <property type="term" value="F:unfolded protein binding"/>
    <property type="evidence" value="ECO:0007669"/>
    <property type="project" value="InterPro"/>
</dbReference>
<dbReference type="PANTHER" id="PTHR30111:SF1">
    <property type="entry name" value="33 KDA CHAPERONIN"/>
    <property type="match status" value="1"/>
</dbReference>
<dbReference type="InterPro" id="IPR000397">
    <property type="entry name" value="Heat_shock_Hsp33"/>
</dbReference>
<name>A0A517CLZ4_MAMSC</name>
<dbReference type="InterPro" id="IPR016153">
    <property type="entry name" value="Heat_shock_Hsp33_N"/>
</dbReference>
<dbReference type="SUPFAM" id="SSF64397">
    <property type="entry name" value="Hsp33 domain"/>
    <property type="match status" value="1"/>
</dbReference>
<organism evidence="6">
    <name type="scientific">Mammaliicoccus sciuri</name>
    <name type="common">Staphylococcus sciuri</name>
    <dbReference type="NCBI Taxonomy" id="1296"/>
    <lineage>
        <taxon>Bacteria</taxon>
        <taxon>Bacillati</taxon>
        <taxon>Bacillota</taxon>
        <taxon>Bacilli</taxon>
        <taxon>Bacillales</taxon>
        <taxon>Staphylococcaceae</taxon>
        <taxon>Mammaliicoccus</taxon>
    </lineage>
</organism>
<dbReference type="Gene3D" id="3.55.30.10">
    <property type="entry name" value="Hsp33 domain"/>
    <property type="match status" value="1"/>
</dbReference>
<evidence type="ECO:0000256" key="3">
    <source>
        <dbReference type="ARBA" id="ARBA00023157"/>
    </source>
</evidence>
<evidence type="ECO:0000256" key="2">
    <source>
        <dbReference type="ARBA" id="ARBA00022833"/>
    </source>
</evidence>
<dbReference type="InterPro" id="IPR016154">
    <property type="entry name" value="Heat_shock_Hsp33_C"/>
</dbReference>
<evidence type="ECO:0000313" key="6">
    <source>
        <dbReference type="EMBL" id="QDR66039.1"/>
    </source>
</evidence>
<keyword evidence="1" id="KW-0963">Cytoplasm</keyword>
<protein>
    <submittedName>
        <fullName evidence="6">Hsp33 family molecular chaperone HslO</fullName>
    </submittedName>
</protein>
<keyword evidence="3" id="KW-1015">Disulfide bond</keyword>
<reference evidence="6" key="1">
    <citation type="submission" date="2019-07" db="EMBL/GenBank/DDBJ databases">
        <title>Draft Genome Sequence of Megaplasmid-Bearing Staphylococcus scuiri strain B9-58B Isolated from Retail Pork.</title>
        <authorList>
            <person name="Neyaz L."/>
            <person name="Karki A.B."/>
            <person name="Fakhr M.K."/>
        </authorList>
    </citation>
    <scope>NUCLEOTIDE SEQUENCE</scope>
    <source>
        <strain evidence="6">B9-58B</strain>
        <plasmid evidence="6">pSSLNP162</plasmid>
    </source>
</reference>
<accession>A0A517CLZ4</accession>
<evidence type="ECO:0000256" key="5">
    <source>
        <dbReference type="ARBA" id="ARBA00023284"/>
    </source>
</evidence>